<dbReference type="EMBL" id="JPOX01000027">
    <property type="protein sequence ID" value="KFX44565.1"/>
    <property type="molecule type" value="Genomic_DNA"/>
</dbReference>
<keyword evidence="1" id="KW-0732">Signal</keyword>
<dbReference type="PANTHER" id="PTHR36195:SF4">
    <property type="entry name" value="DOMAIN PROTEIN, PUTATIVE (AFU_ORTHOLOGUE AFUA_5G01990)-RELATED"/>
    <property type="match status" value="1"/>
</dbReference>
<dbReference type="AlphaFoldDB" id="A0A093UXD1"/>
<name>A0A093UXD1_TALMA</name>
<sequence>MHILFAILAVISGLSSLASAIGNAAVINNCDRSVYLWVIDPAVGQEIILEPHSSYIEMIRPSPAGIEFKITEIPHGLFSNSPRLIFTYDMNYGEVWYGLCDLFGDPFEGDEVAVVPINPTGHSCDVLRWPNGLPPGGQTPATMCGENTDLHLNLCGSPPGQP</sequence>
<comment type="caution">
    <text evidence="2">The sequence shown here is derived from an EMBL/GenBank/DDBJ whole genome shotgun (WGS) entry which is preliminary data.</text>
</comment>
<reference evidence="2" key="1">
    <citation type="journal article" date="2014" name="PLoS Genet.">
        <title>Signature Gene Expression Reveals Novel Clues to the Molecular Mechanisms of Dimorphic Transition in Penicillium marneffei.</title>
        <authorList>
            <person name="Yang E."/>
            <person name="Wang G."/>
            <person name="Cai J."/>
            <person name="Woo P.C."/>
            <person name="Lau S.K."/>
            <person name="Yuen K.-Y."/>
            <person name="Chow W.-N."/>
            <person name="Lin X."/>
        </authorList>
    </citation>
    <scope>NUCLEOTIDE SEQUENCE [LARGE SCALE GENOMIC DNA]</scope>
    <source>
        <strain evidence="2">PM1</strain>
    </source>
</reference>
<organism evidence="2">
    <name type="scientific">Talaromyces marneffei PM1</name>
    <dbReference type="NCBI Taxonomy" id="1077442"/>
    <lineage>
        <taxon>Eukaryota</taxon>
        <taxon>Fungi</taxon>
        <taxon>Dikarya</taxon>
        <taxon>Ascomycota</taxon>
        <taxon>Pezizomycotina</taxon>
        <taxon>Eurotiomycetes</taxon>
        <taxon>Eurotiomycetidae</taxon>
        <taxon>Eurotiales</taxon>
        <taxon>Trichocomaceae</taxon>
        <taxon>Talaromyces</taxon>
        <taxon>Talaromyces sect. Talaromyces</taxon>
    </lineage>
</organism>
<dbReference type="EMBL" id="JPOX01000027">
    <property type="protein sequence ID" value="KFX44564.1"/>
    <property type="molecule type" value="Genomic_DNA"/>
</dbReference>
<proteinExistence type="predicted"/>
<evidence type="ECO:0000313" key="2">
    <source>
        <dbReference type="EMBL" id="KFX44565.1"/>
    </source>
</evidence>
<gene>
    <name evidence="2" type="ORF">GQ26_0270060</name>
</gene>
<dbReference type="PANTHER" id="PTHR36195">
    <property type="entry name" value="DOMAIN PROTEIN, PUTATIVE (AFU_ORTHOLOGUE AFUA_5G01990)-RELATED-RELATED"/>
    <property type="match status" value="1"/>
</dbReference>
<dbReference type="HOGENOM" id="CLU_083650_3_0_1"/>
<feature type="chain" id="PRO_5009749756" evidence="1">
    <location>
        <begin position="21"/>
        <end position="162"/>
    </location>
</feature>
<accession>A0A093UXD1</accession>
<evidence type="ECO:0000256" key="1">
    <source>
        <dbReference type="SAM" id="SignalP"/>
    </source>
</evidence>
<dbReference type="Pfam" id="PF04681">
    <property type="entry name" value="Bys1"/>
    <property type="match status" value="1"/>
</dbReference>
<feature type="signal peptide" evidence="1">
    <location>
        <begin position="1"/>
        <end position="20"/>
    </location>
</feature>
<dbReference type="InterPro" id="IPR006771">
    <property type="entry name" value="CetA-like"/>
</dbReference>
<protein>
    <submittedName>
        <fullName evidence="2">Uncharacterized protein</fullName>
    </submittedName>
</protein>